<evidence type="ECO:0000313" key="2">
    <source>
        <dbReference type="Proteomes" id="UP000316545"/>
    </source>
</evidence>
<accession>A0A560F1T4</accession>
<proteinExistence type="predicted"/>
<evidence type="ECO:0000313" key="1">
    <source>
        <dbReference type="EMBL" id="TWB15579.1"/>
    </source>
</evidence>
<comment type="caution">
    <text evidence="1">The sequence shown here is derived from an EMBL/GenBank/DDBJ whole genome shotgun (WGS) entry which is preliminary data.</text>
</comment>
<protein>
    <submittedName>
        <fullName evidence="1">Uncharacterized protein</fullName>
    </submittedName>
</protein>
<dbReference type="EMBL" id="VITO01000029">
    <property type="protein sequence ID" value="TWB15579.1"/>
    <property type="molecule type" value="Genomic_DNA"/>
</dbReference>
<dbReference type="Proteomes" id="UP000316545">
    <property type="component" value="Unassembled WGS sequence"/>
</dbReference>
<dbReference type="RefSeq" id="WP_145620177.1">
    <property type="nucleotide sequence ID" value="NZ_VITO01000029.1"/>
</dbReference>
<name>A0A560F1T4_9PROT</name>
<sequence length="86" mass="9713">MPYTVVMRENQTGETRLCLLDDIDWGEHSVYWWTDGNFGCDCNRRWEFQRAGGEAEDAASPCGHGAYTAVEAILLDGTRVPLDQPF</sequence>
<dbReference type="AlphaFoldDB" id="A0A560F1T4"/>
<reference evidence="1 2" key="1">
    <citation type="submission" date="2019-06" db="EMBL/GenBank/DDBJ databases">
        <title>Genomic Encyclopedia of Type Strains, Phase IV (KMG-V): Genome sequencing to study the core and pangenomes of soil and plant-associated prokaryotes.</title>
        <authorList>
            <person name="Whitman W."/>
        </authorList>
    </citation>
    <scope>NUCLEOTIDE SEQUENCE [LARGE SCALE GENOMIC DNA]</scope>
    <source>
        <strain evidence="1 2">BR 11865</strain>
    </source>
</reference>
<organism evidence="1 2">
    <name type="scientific">Nitrospirillum amazonense</name>
    <dbReference type="NCBI Taxonomy" id="28077"/>
    <lineage>
        <taxon>Bacteria</taxon>
        <taxon>Pseudomonadati</taxon>
        <taxon>Pseudomonadota</taxon>
        <taxon>Alphaproteobacteria</taxon>
        <taxon>Rhodospirillales</taxon>
        <taxon>Azospirillaceae</taxon>
        <taxon>Nitrospirillum</taxon>
    </lineage>
</organism>
<keyword evidence="2" id="KW-1185">Reference proteome</keyword>
<gene>
    <name evidence="1" type="ORF">FBZ88_12932</name>
</gene>